<keyword evidence="3" id="KW-0413">Isomerase</keyword>
<dbReference type="InterPro" id="IPR051804">
    <property type="entry name" value="Carb_Metab_Reg_Kinase/Isom"/>
</dbReference>
<proteinExistence type="predicted"/>
<evidence type="ECO:0000313" key="4">
    <source>
        <dbReference type="Proteomes" id="UP001501570"/>
    </source>
</evidence>
<comment type="caution">
    <text evidence="3">The sequence shown here is derived from an EMBL/GenBank/DDBJ whole genome shotgun (WGS) entry which is preliminary data.</text>
</comment>
<accession>A0ABP9RXX4</accession>
<dbReference type="InterPro" id="IPR011051">
    <property type="entry name" value="RmlC_Cupin_sf"/>
</dbReference>
<dbReference type="Proteomes" id="UP001501570">
    <property type="component" value="Unassembled WGS sequence"/>
</dbReference>
<dbReference type="GO" id="GO:0016853">
    <property type="term" value="F:isomerase activity"/>
    <property type="evidence" value="ECO:0007669"/>
    <property type="project" value="UniProtKB-KW"/>
</dbReference>
<evidence type="ECO:0000313" key="3">
    <source>
        <dbReference type="EMBL" id="GAA5188606.1"/>
    </source>
</evidence>
<reference evidence="4" key="1">
    <citation type="journal article" date="2019" name="Int. J. Syst. Evol. Microbiol.">
        <title>The Global Catalogue of Microorganisms (GCM) 10K type strain sequencing project: providing services to taxonomists for standard genome sequencing and annotation.</title>
        <authorList>
            <consortium name="The Broad Institute Genomics Platform"/>
            <consortium name="The Broad Institute Genome Sequencing Center for Infectious Disease"/>
            <person name="Wu L."/>
            <person name="Ma J."/>
        </authorList>
    </citation>
    <scope>NUCLEOTIDE SEQUENCE [LARGE SCALE GENOMIC DNA]</scope>
    <source>
        <strain evidence="4">JCM 18304</strain>
    </source>
</reference>
<organism evidence="3 4">
    <name type="scientific">Rugosimonospora acidiphila</name>
    <dbReference type="NCBI Taxonomy" id="556531"/>
    <lineage>
        <taxon>Bacteria</taxon>
        <taxon>Bacillati</taxon>
        <taxon>Actinomycetota</taxon>
        <taxon>Actinomycetes</taxon>
        <taxon>Micromonosporales</taxon>
        <taxon>Micromonosporaceae</taxon>
        <taxon>Rugosimonospora</taxon>
    </lineage>
</organism>
<keyword evidence="1" id="KW-0479">Metal-binding</keyword>
<dbReference type="CDD" id="cd07010">
    <property type="entry name" value="cupin_PMI_type_I_N_bac"/>
    <property type="match status" value="1"/>
</dbReference>
<keyword evidence="2" id="KW-0862">Zinc</keyword>
<keyword evidence="4" id="KW-1185">Reference proteome</keyword>
<dbReference type="EMBL" id="BAABJQ010000011">
    <property type="protein sequence ID" value="GAA5188606.1"/>
    <property type="molecule type" value="Genomic_DNA"/>
</dbReference>
<protein>
    <submittedName>
        <fullName evidence="3">Class I mannose-6-phosphate isomerase</fullName>
    </submittedName>
</protein>
<dbReference type="PANTHER" id="PTHR42742">
    <property type="entry name" value="TRANSCRIPTIONAL REPRESSOR MPRA"/>
    <property type="match status" value="1"/>
</dbReference>
<gene>
    <name evidence="3" type="ORF">GCM10023322_39640</name>
</gene>
<dbReference type="RefSeq" id="WP_345631558.1">
    <property type="nucleotide sequence ID" value="NZ_BAABJQ010000011.1"/>
</dbReference>
<dbReference type="PANTHER" id="PTHR42742:SF3">
    <property type="entry name" value="FRUCTOKINASE"/>
    <property type="match status" value="1"/>
</dbReference>
<sequence>MQPVALGANPPATFYRGAGRIARFRNLPAAGQTYPEDWIASTTARFGTGREGGAPADGMTVLPDGRPLADAIAEAPERWLGPGHVARYGADPTILVKLLDTGQRLPLHVHPDRGFARAHLASPYGKTEAWVILDAVPDAEVFLGFRRPVGGDELAGWIAGRDSAAMLAAVNRVPVRAGDTVLVPAGLPHSIGEGVLLVEVQEATDFSVMLEQDGFGLDPATALLGLPRDRALACVDRSGWGADRLSGLRRDRASAGSEGIAGRPGVARLFPAAADEFFAAELLRPDPISVLDPGFCVVVVDAGHGVLEPEDGPAVPVAGGDTLVIGYGSGQCVLRGSVTAIRARPAPMPS</sequence>
<dbReference type="SUPFAM" id="SSF51182">
    <property type="entry name" value="RmlC-like cupins"/>
    <property type="match status" value="1"/>
</dbReference>
<name>A0ABP9RXX4_9ACTN</name>
<evidence type="ECO:0000256" key="2">
    <source>
        <dbReference type="ARBA" id="ARBA00022833"/>
    </source>
</evidence>
<dbReference type="Gene3D" id="2.60.120.10">
    <property type="entry name" value="Jelly Rolls"/>
    <property type="match status" value="1"/>
</dbReference>
<evidence type="ECO:0000256" key="1">
    <source>
        <dbReference type="ARBA" id="ARBA00022723"/>
    </source>
</evidence>
<dbReference type="InterPro" id="IPR014710">
    <property type="entry name" value="RmlC-like_jellyroll"/>
</dbReference>